<reference evidence="1" key="1">
    <citation type="submission" date="2009-10" db="EMBL/GenBank/DDBJ databases">
        <title>Diversity of trophic interactions inside an arsenic-rich microbial ecosystem.</title>
        <authorList>
            <person name="Bertin P.N."/>
            <person name="Heinrich-Salmeron A."/>
            <person name="Pelletier E."/>
            <person name="Goulhen-Chollet F."/>
            <person name="Arsene-Ploetze F."/>
            <person name="Gallien S."/>
            <person name="Calteau A."/>
            <person name="Vallenet D."/>
            <person name="Casiot C."/>
            <person name="Chane-Woon-Ming B."/>
            <person name="Giloteaux L."/>
            <person name="Barakat M."/>
            <person name="Bonnefoy V."/>
            <person name="Bruneel O."/>
            <person name="Chandler M."/>
            <person name="Cleiss J."/>
            <person name="Duran R."/>
            <person name="Elbaz-Poulichet F."/>
            <person name="Fonknechten N."/>
            <person name="Lauga B."/>
            <person name="Mornico D."/>
            <person name="Ortet P."/>
            <person name="Schaeffer C."/>
            <person name="Siguier P."/>
            <person name="Alexander Thil Smith A."/>
            <person name="Van Dorsselaer A."/>
            <person name="Weissenbach J."/>
            <person name="Medigue C."/>
            <person name="Le Paslier D."/>
        </authorList>
    </citation>
    <scope>NUCLEOTIDE SEQUENCE</scope>
</reference>
<dbReference type="AlphaFoldDB" id="E6QE47"/>
<protein>
    <submittedName>
        <fullName evidence="1">Uncharacterized protein</fullName>
    </submittedName>
</protein>
<dbReference type="EMBL" id="CABP01000118">
    <property type="protein sequence ID" value="CBI05473.1"/>
    <property type="molecule type" value="Genomic_DNA"/>
</dbReference>
<evidence type="ECO:0000313" key="1">
    <source>
        <dbReference type="EMBL" id="CBI05473.1"/>
    </source>
</evidence>
<organism evidence="1">
    <name type="scientific">mine drainage metagenome</name>
    <dbReference type="NCBI Taxonomy" id="410659"/>
    <lineage>
        <taxon>unclassified sequences</taxon>
        <taxon>metagenomes</taxon>
        <taxon>ecological metagenomes</taxon>
    </lineage>
</organism>
<accession>E6QE47</accession>
<comment type="caution">
    <text evidence="1">The sequence shown here is derived from an EMBL/GenBank/DDBJ whole genome shotgun (WGS) entry which is preliminary data.</text>
</comment>
<sequence length="89" mass="10298">MLLVRWKNLVPILLLRAYRKISIISNDCKRCTVDIRIMVGHYAREEVFVFCCLFIKKWQPTFGCLVSLDLTLCVVQRPPAYSQLSAPPV</sequence>
<proteinExistence type="predicted"/>
<gene>
    <name evidence="1" type="ORF">CARN5_1042</name>
</gene>
<name>E6QE47_9ZZZZ</name>